<evidence type="ECO:0000313" key="4">
    <source>
        <dbReference type="Proteomes" id="UP000298416"/>
    </source>
</evidence>
<keyword evidence="4" id="KW-1185">Reference proteome</keyword>
<feature type="chain" id="PRO_5036470805" evidence="2">
    <location>
        <begin position="27"/>
        <end position="273"/>
    </location>
</feature>
<feature type="signal peptide" evidence="2">
    <location>
        <begin position="1"/>
        <end position="26"/>
    </location>
</feature>
<dbReference type="EMBL" id="PNBA02000018">
    <property type="protein sequence ID" value="KAG6392988.1"/>
    <property type="molecule type" value="Genomic_DNA"/>
</dbReference>
<feature type="region of interest" description="Disordered" evidence="1">
    <location>
        <begin position="148"/>
        <end position="181"/>
    </location>
</feature>
<feature type="region of interest" description="Disordered" evidence="1">
    <location>
        <begin position="97"/>
        <end position="127"/>
    </location>
</feature>
<feature type="region of interest" description="Disordered" evidence="1">
    <location>
        <begin position="231"/>
        <end position="273"/>
    </location>
</feature>
<reference evidence="3" key="1">
    <citation type="submission" date="2018-01" db="EMBL/GenBank/DDBJ databases">
        <authorList>
            <person name="Mao J.F."/>
        </authorList>
    </citation>
    <scope>NUCLEOTIDE SEQUENCE</scope>
    <source>
        <strain evidence="3">Huo1</strain>
        <tissue evidence="3">Leaf</tissue>
    </source>
</reference>
<feature type="compositionally biased region" description="Acidic residues" evidence="1">
    <location>
        <begin position="98"/>
        <end position="109"/>
    </location>
</feature>
<organism evidence="3">
    <name type="scientific">Salvia splendens</name>
    <name type="common">Scarlet sage</name>
    <dbReference type="NCBI Taxonomy" id="180675"/>
    <lineage>
        <taxon>Eukaryota</taxon>
        <taxon>Viridiplantae</taxon>
        <taxon>Streptophyta</taxon>
        <taxon>Embryophyta</taxon>
        <taxon>Tracheophyta</taxon>
        <taxon>Spermatophyta</taxon>
        <taxon>Magnoliopsida</taxon>
        <taxon>eudicotyledons</taxon>
        <taxon>Gunneridae</taxon>
        <taxon>Pentapetalae</taxon>
        <taxon>asterids</taxon>
        <taxon>lamiids</taxon>
        <taxon>Lamiales</taxon>
        <taxon>Lamiaceae</taxon>
        <taxon>Nepetoideae</taxon>
        <taxon>Mentheae</taxon>
        <taxon>Salviinae</taxon>
        <taxon>Salvia</taxon>
        <taxon>Salvia subgen. Calosphace</taxon>
        <taxon>core Calosphace</taxon>
    </lineage>
</organism>
<reference evidence="3" key="2">
    <citation type="submission" date="2020-08" db="EMBL/GenBank/DDBJ databases">
        <title>Plant Genome Project.</title>
        <authorList>
            <person name="Zhang R.-G."/>
        </authorList>
    </citation>
    <scope>NUCLEOTIDE SEQUENCE</scope>
    <source>
        <strain evidence="3">Huo1</strain>
        <tissue evidence="3">Leaf</tissue>
    </source>
</reference>
<evidence type="ECO:0000256" key="2">
    <source>
        <dbReference type="SAM" id="SignalP"/>
    </source>
</evidence>
<sequence>MKDSMTCRRLFLLLVVCMASVERLKASNNANDQDCSWTAWALNKFSESSSPRLLIDIEIEKTVKRLHKDVRLTKQAEARLSGLGSPSTCPVHQTIQFEESEGSELTDEETNSRGNDESGVPLKGIMDHFTNPYDHGWETSKYASDIAGSTSDRVGNAEEWASPSGANEEQNNNAYESASEQAHRLMKTASDKAWSMAEDACNKVACDSALDSAGDAKHKTYGNAKSKLEDAYTSAKGSMSEQDKKRYEEAKEKDSQAAGDFGDKMRVVSTADM</sequence>
<evidence type="ECO:0000256" key="1">
    <source>
        <dbReference type="SAM" id="MobiDB-lite"/>
    </source>
</evidence>
<evidence type="ECO:0000313" key="3">
    <source>
        <dbReference type="EMBL" id="KAG6392988.1"/>
    </source>
</evidence>
<proteinExistence type="predicted"/>
<keyword evidence="2" id="KW-0732">Signal</keyword>
<dbReference type="AlphaFoldDB" id="A0A8X8WES6"/>
<gene>
    <name evidence="3" type="ORF">SASPL_147218</name>
</gene>
<accession>A0A8X8WES6</accession>
<protein>
    <submittedName>
        <fullName evidence="3">Uncharacterized protein</fullName>
    </submittedName>
</protein>
<name>A0A8X8WES6_SALSN</name>
<feature type="compositionally biased region" description="Polar residues" evidence="1">
    <location>
        <begin position="164"/>
        <end position="180"/>
    </location>
</feature>
<feature type="compositionally biased region" description="Basic and acidic residues" evidence="1">
    <location>
        <begin position="241"/>
        <end position="266"/>
    </location>
</feature>
<dbReference type="Proteomes" id="UP000298416">
    <property type="component" value="Unassembled WGS sequence"/>
</dbReference>
<comment type="caution">
    <text evidence="3">The sequence shown here is derived from an EMBL/GenBank/DDBJ whole genome shotgun (WGS) entry which is preliminary data.</text>
</comment>